<dbReference type="AlphaFoldDB" id="A0A366IJ76"/>
<accession>A0A366IJ76</accession>
<dbReference type="SUPFAM" id="SSF51735">
    <property type="entry name" value="NAD(P)-binding Rossmann-fold domains"/>
    <property type="match status" value="1"/>
</dbReference>
<reference evidence="3 4" key="1">
    <citation type="submission" date="2018-06" db="EMBL/GenBank/DDBJ databases">
        <title>Freshwater and sediment microbial communities from various areas in North America, analyzing microbe dynamics in response to fracking.</title>
        <authorList>
            <person name="Lamendella R."/>
        </authorList>
    </citation>
    <scope>NUCLEOTIDE SEQUENCE [LARGE SCALE GENOMIC DNA]</scope>
    <source>
        <strain evidence="3 4">3b_TX</strain>
    </source>
</reference>
<organism evidence="3 4">
    <name type="scientific">Brevibacterium celere</name>
    <dbReference type="NCBI Taxonomy" id="225845"/>
    <lineage>
        <taxon>Bacteria</taxon>
        <taxon>Bacillati</taxon>
        <taxon>Actinomycetota</taxon>
        <taxon>Actinomycetes</taxon>
        <taxon>Micrococcales</taxon>
        <taxon>Brevibacteriaceae</taxon>
        <taxon>Brevibacterium</taxon>
    </lineage>
</organism>
<dbReference type="InterPro" id="IPR036291">
    <property type="entry name" value="NAD(P)-bd_dom_sf"/>
</dbReference>
<dbReference type="InterPro" id="IPR050177">
    <property type="entry name" value="Lipid_A_modif_metabolic_enz"/>
</dbReference>
<evidence type="ECO:0000256" key="1">
    <source>
        <dbReference type="SAM" id="MobiDB-lite"/>
    </source>
</evidence>
<feature type="region of interest" description="Disordered" evidence="1">
    <location>
        <begin position="533"/>
        <end position="620"/>
    </location>
</feature>
<feature type="compositionally biased region" description="Basic and acidic residues" evidence="1">
    <location>
        <begin position="544"/>
        <end position="557"/>
    </location>
</feature>
<feature type="compositionally biased region" description="Basic and acidic residues" evidence="1">
    <location>
        <begin position="581"/>
        <end position="601"/>
    </location>
</feature>
<sequence>MRVAVVGATGNTGTAVLTALLDRREVTEVLGIARRMPDVTVAPYSDCEWTSVDIAAASSEEQALEELREAFRDVDAVVHLAWLIQPNTHRELLRRVNVDGTMRVARAAADAGVSHLVVASSWAAYSPDSSEDRRDESWPVGGIASSHYSVDKAAQEQVLDEFAAAHPEVLVTRLRPALVFQADAAHQIQRYFLGRWIPMQTLGALAPPVLPVPKGLRGVQAVTAEDLAAAYASAVVNRVPGAFNICADDILGPRELADIVDHGRFVELPPRLVRAFVFGAHKARLLAADEGWLDMALSVPRMDNAAAKRELGWTPRTSAADALRILLSGMIAGSGTASVPLRPRDPDTGHLSTVEEPVAVGAAARRGGPNVSDTVSVDLLNLYLSDHLTGATAGVERIERMAAEYVDTPVFATLSQIAEEIRLERSFLRNLIHDLGMKQMPYRQALSWVGERLGRLKSNGRVVERSPMSLVLEAELMRSAVMGKRGGWLTLETNAELLGLDPQVFGDLAERALAQADALEDVHAYARARAFRNDRETFTPQTPDHARDQAAEEHSEESAMTENPEGTGPDADDVETVPETAPEREAERPGTTADRKAHDDALADEWGDESFPSSDPPGHY</sequence>
<dbReference type="PANTHER" id="PTHR43245">
    <property type="entry name" value="BIFUNCTIONAL POLYMYXIN RESISTANCE PROTEIN ARNA"/>
    <property type="match status" value="1"/>
</dbReference>
<comment type="caution">
    <text evidence="3">The sequence shown here is derived from an EMBL/GenBank/DDBJ whole genome shotgun (WGS) entry which is preliminary data.</text>
</comment>
<keyword evidence="4" id="KW-1185">Reference proteome</keyword>
<feature type="domain" description="NAD-dependent epimerase/dehydratase" evidence="2">
    <location>
        <begin position="3"/>
        <end position="246"/>
    </location>
</feature>
<dbReference type="InterPro" id="IPR001509">
    <property type="entry name" value="Epimerase_deHydtase"/>
</dbReference>
<dbReference type="Pfam" id="PF01370">
    <property type="entry name" value="Epimerase"/>
    <property type="match status" value="1"/>
</dbReference>
<name>A0A366IJ76_9MICO</name>
<dbReference type="EMBL" id="QNSB01000009">
    <property type="protein sequence ID" value="RBP70338.1"/>
    <property type="molecule type" value="Genomic_DNA"/>
</dbReference>
<protein>
    <submittedName>
        <fullName evidence="3">Nucleoside-diphosphate-sugar epimerase</fullName>
    </submittedName>
</protein>
<evidence type="ECO:0000313" key="4">
    <source>
        <dbReference type="Proteomes" id="UP000253509"/>
    </source>
</evidence>
<evidence type="ECO:0000313" key="3">
    <source>
        <dbReference type="EMBL" id="RBP70338.1"/>
    </source>
</evidence>
<dbReference type="Proteomes" id="UP000253509">
    <property type="component" value="Unassembled WGS sequence"/>
</dbReference>
<evidence type="ECO:0000259" key="2">
    <source>
        <dbReference type="Pfam" id="PF01370"/>
    </source>
</evidence>
<gene>
    <name evidence="3" type="ORF">DFO65_109111</name>
</gene>
<dbReference type="RefSeq" id="WP_113904905.1">
    <property type="nucleotide sequence ID" value="NZ_QNSB01000009.1"/>
</dbReference>
<proteinExistence type="predicted"/>
<dbReference type="Gene3D" id="3.40.50.720">
    <property type="entry name" value="NAD(P)-binding Rossmann-like Domain"/>
    <property type="match status" value="1"/>
</dbReference>